<keyword evidence="2" id="KW-1185">Reference proteome</keyword>
<feature type="compositionally biased region" description="Low complexity" evidence="1">
    <location>
        <begin position="170"/>
        <end position="190"/>
    </location>
</feature>
<evidence type="ECO:0000313" key="3">
    <source>
        <dbReference type="RefSeq" id="XP_004625793.1"/>
    </source>
</evidence>
<evidence type="ECO:0000313" key="2">
    <source>
        <dbReference type="Proteomes" id="UP000515203"/>
    </source>
</evidence>
<proteinExistence type="predicted"/>
<reference evidence="3" key="1">
    <citation type="submission" date="2025-08" db="UniProtKB">
        <authorList>
            <consortium name="RefSeq"/>
        </authorList>
    </citation>
    <scope>IDENTIFICATION</scope>
</reference>
<protein>
    <submittedName>
        <fullName evidence="3">Uncharacterized protein LOC101567016</fullName>
    </submittedName>
</protein>
<sequence length="232" mass="24471">MAGRGVGCARSATLPGLPAGEAWARRAPALLDPTRPGHQREREGEKERRFPRPRCAARAGEVREARRPGCRRRRAAGEEEVVPAGARPGRGNAQPARPPPAAQPAQAPRPGASLAGRAPCGSGGNRGGSRCGPAARRSQQCRAGKTKGFHFASFPVFHLRSRGTARDPRLAGAAPPGARAVRAPTSKWTPASPPPPPPPRRRKARRTPACSDSRSLGIQPYCPRGAPHTRPG</sequence>
<dbReference type="GeneID" id="101567016"/>
<feature type="region of interest" description="Disordered" evidence="1">
    <location>
        <begin position="1"/>
        <end position="232"/>
    </location>
</feature>
<feature type="compositionally biased region" description="Low complexity" evidence="1">
    <location>
        <begin position="82"/>
        <end position="95"/>
    </location>
</feature>
<evidence type="ECO:0000256" key="1">
    <source>
        <dbReference type="SAM" id="MobiDB-lite"/>
    </source>
</evidence>
<dbReference type="RefSeq" id="XP_004625793.1">
    <property type="nucleotide sequence ID" value="XM_004625736.1"/>
</dbReference>
<feature type="compositionally biased region" description="Low complexity" evidence="1">
    <location>
        <begin position="103"/>
        <end position="120"/>
    </location>
</feature>
<dbReference type="Proteomes" id="UP000515203">
    <property type="component" value="Unplaced"/>
</dbReference>
<accession>A0A6P3EX56</accession>
<dbReference type="AlphaFoldDB" id="A0A6P3EX56"/>
<feature type="compositionally biased region" description="Basic and acidic residues" evidence="1">
    <location>
        <begin position="38"/>
        <end position="50"/>
    </location>
</feature>
<name>A0A6P3EX56_OCTDE</name>
<gene>
    <name evidence="3" type="primary">LOC101567016</name>
</gene>
<feature type="compositionally biased region" description="Gly residues" evidence="1">
    <location>
        <begin position="121"/>
        <end position="130"/>
    </location>
</feature>
<organism evidence="2 3">
    <name type="scientific">Octodon degus</name>
    <name type="common">Degu</name>
    <name type="synonym">Sciurus degus</name>
    <dbReference type="NCBI Taxonomy" id="10160"/>
    <lineage>
        <taxon>Eukaryota</taxon>
        <taxon>Metazoa</taxon>
        <taxon>Chordata</taxon>
        <taxon>Craniata</taxon>
        <taxon>Vertebrata</taxon>
        <taxon>Euteleostomi</taxon>
        <taxon>Mammalia</taxon>
        <taxon>Eutheria</taxon>
        <taxon>Euarchontoglires</taxon>
        <taxon>Glires</taxon>
        <taxon>Rodentia</taxon>
        <taxon>Hystricomorpha</taxon>
        <taxon>Octodontidae</taxon>
        <taxon>Octodon</taxon>
    </lineage>
</organism>
<dbReference type="InParanoid" id="A0A6P3EX56"/>